<keyword evidence="2" id="KW-1185">Reference proteome</keyword>
<sequence>MGMFKTAPHVAALAFSGLIAVALSPAAHSQDALPAGVEAMLRQAAGRDAAALDLAESLARDAFPDQAEPIAALAGSLRKDKKEAERAVKRQAASNILAGWSGEAEAGAALSTGNSDDRTLSLRVDLLKETVKWRHEVTAGADLQRADGQNSKERFEAGYEANYFISPRFYAAGEFGWERDTFAGYRHRLTETVGAGYVVIDGDGTRLSVEGGPGARHTFIVDTPGEAGEQHEFVFRAAADFTQDLSDSAKFAQSLKTLVGAKNTTVEATSSLTARINALFSARVAFTLRHETDPPDDRKATDTLSRATLVYSF</sequence>
<organism evidence="1 2">
    <name type="scientific">Niveispirillum cyanobacteriorum</name>
    <dbReference type="NCBI Taxonomy" id="1612173"/>
    <lineage>
        <taxon>Bacteria</taxon>
        <taxon>Pseudomonadati</taxon>
        <taxon>Pseudomonadota</taxon>
        <taxon>Alphaproteobacteria</taxon>
        <taxon>Rhodospirillales</taxon>
        <taxon>Azospirillaceae</taxon>
        <taxon>Niveispirillum</taxon>
    </lineage>
</organism>
<reference evidence="1 2" key="1">
    <citation type="submission" date="2017-12" db="EMBL/GenBank/DDBJ databases">
        <title>Genomes of bacteria within cyanobacterial aggregates.</title>
        <authorList>
            <person name="Cai H."/>
        </authorList>
    </citation>
    <scope>NUCLEOTIDE SEQUENCE [LARGE SCALE GENOMIC DNA]</scope>
    <source>
        <strain evidence="1 2">TH16</strain>
    </source>
</reference>
<evidence type="ECO:0000313" key="2">
    <source>
        <dbReference type="Proteomes" id="UP000234752"/>
    </source>
</evidence>
<dbReference type="Proteomes" id="UP000234752">
    <property type="component" value="Chromosome eg_1"/>
</dbReference>
<proteinExistence type="predicted"/>
<dbReference type="EMBL" id="CP025611">
    <property type="protein sequence ID" value="AUN29762.1"/>
    <property type="molecule type" value="Genomic_DNA"/>
</dbReference>
<dbReference type="KEGG" id="ncb:C0V82_05640"/>
<accession>A0A2K9N9U0</accession>
<dbReference type="AlphaFoldDB" id="A0A2K9N9U0"/>
<dbReference type="Pfam" id="PF04338">
    <property type="entry name" value="DUF481"/>
    <property type="match status" value="1"/>
</dbReference>
<dbReference type="OrthoDB" id="7341471at2"/>
<dbReference type="RefSeq" id="WP_102111483.1">
    <property type="nucleotide sequence ID" value="NZ_BMGN01000003.1"/>
</dbReference>
<name>A0A2K9N9U0_9PROT</name>
<gene>
    <name evidence="1" type="ORF">C0V82_05640</name>
</gene>
<dbReference type="InterPro" id="IPR007433">
    <property type="entry name" value="DUF481"/>
</dbReference>
<protein>
    <submittedName>
        <fullName evidence="1">Uncharacterized protein</fullName>
    </submittedName>
</protein>
<evidence type="ECO:0000313" key="1">
    <source>
        <dbReference type="EMBL" id="AUN29762.1"/>
    </source>
</evidence>